<organism evidence="1">
    <name type="scientific">marine sediment metagenome</name>
    <dbReference type="NCBI Taxonomy" id="412755"/>
    <lineage>
        <taxon>unclassified sequences</taxon>
        <taxon>metagenomes</taxon>
        <taxon>ecological metagenomes</taxon>
    </lineage>
</organism>
<dbReference type="EMBL" id="LAZR01000084">
    <property type="protein sequence ID" value="KKN93730.1"/>
    <property type="molecule type" value="Genomic_DNA"/>
</dbReference>
<gene>
    <name evidence="1" type="ORF">LCGC14_0195630</name>
</gene>
<comment type="caution">
    <text evidence="1">The sequence shown here is derived from an EMBL/GenBank/DDBJ whole genome shotgun (WGS) entry which is preliminary data.</text>
</comment>
<name>A0A0F9UKE5_9ZZZZ</name>
<reference evidence="1" key="1">
    <citation type="journal article" date="2015" name="Nature">
        <title>Complex archaea that bridge the gap between prokaryotes and eukaryotes.</title>
        <authorList>
            <person name="Spang A."/>
            <person name="Saw J.H."/>
            <person name="Jorgensen S.L."/>
            <person name="Zaremba-Niedzwiedzka K."/>
            <person name="Martijn J."/>
            <person name="Lind A.E."/>
            <person name="van Eijk R."/>
            <person name="Schleper C."/>
            <person name="Guy L."/>
            <person name="Ettema T.J."/>
        </authorList>
    </citation>
    <scope>NUCLEOTIDE SEQUENCE</scope>
</reference>
<accession>A0A0F9UKE5</accession>
<protein>
    <submittedName>
        <fullName evidence="1">Uncharacterized protein</fullName>
    </submittedName>
</protein>
<proteinExistence type="predicted"/>
<evidence type="ECO:0000313" key="1">
    <source>
        <dbReference type="EMBL" id="KKN93730.1"/>
    </source>
</evidence>
<dbReference type="AlphaFoldDB" id="A0A0F9UKE5"/>
<sequence length="134" mass="15135">MTETEEKIPATFTGTHVYCNHCLQKMLMMNPVGTKIKKTGYLHSTCARSIVRKAIREVPFFGTQGKIALLEAVTSAFKGWAGADLAAKPIVEKILSSEKFMKWLKTDDKIGKKFKEAFEKEIEIDEDYLDNKEG</sequence>